<keyword evidence="7" id="KW-1185">Reference proteome</keyword>
<dbReference type="AlphaFoldDB" id="A0A316AUT4"/>
<organism evidence="6 7">
    <name type="scientific">Dyadobacter jejuensis</name>
    <dbReference type="NCBI Taxonomy" id="1082580"/>
    <lineage>
        <taxon>Bacteria</taxon>
        <taxon>Pseudomonadati</taxon>
        <taxon>Bacteroidota</taxon>
        <taxon>Cytophagia</taxon>
        <taxon>Cytophagales</taxon>
        <taxon>Spirosomataceae</taxon>
        <taxon>Dyadobacter</taxon>
    </lineage>
</organism>
<keyword evidence="3 6" id="KW-0418">Kinase</keyword>
<evidence type="ECO:0000256" key="1">
    <source>
        <dbReference type="ARBA" id="ARBA00022679"/>
    </source>
</evidence>
<protein>
    <submittedName>
        <fullName evidence="6">Diacylglycerol kinase family enzyme</fullName>
    </submittedName>
</protein>
<dbReference type="PANTHER" id="PTHR12358">
    <property type="entry name" value="SPHINGOSINE KINASE"/>
    <property type="match status" value="1"/>
</dbReference>
<evidence type="ECO:0000256" key="4">
    <source>
        <dbReference type="ARBA" id="ARBA00022840"/>
    </source>
</evidence>
<evidence type="ECO:0000256" key="3">
    <source>
        <dbReference type="ARBA" id="ARBA00022777"/>
    </source>
</evidence>
<dbReference type="Pfam" id="PF19279">
    <property type="entry name" value="YegS_C"/>
    <property type="match status" value="1"/>
</dbReference>
<dbReference type="InterPro" id="IPR045540">
    <property type="entry name" value="YegS/DAGK_C"/>
</dbReference>
<keyword evidence="4" id="KW-0067">ATP-binding</keyword>
<evidence type="ECO:0000313" key="7">
    <source>
        <dbReference type="Proteomes" id="UP000245880"/>
    </source>
</evidence>
<dbReference type="Gene3D" id="2.60.200.40">
    <property type="match status" value="1"/>
</dbReference>
<reference evidence="6 7" key="1">
    <citation type="submission" date="2018-03" db="EMBL/GenBank/DDBJ databases">
        <title>Genomic Encyclopedia of Archaeal and Bacterial Type Strains, Phase II (KMG-II): from individual species to whole genera.</title>
        <authorList>
            <person name="Goeker M."/>
        </authorList>
    </citation>
    <scope>NUCLEOTIDE SEQUENCE [LARGE SCALE GENOMIC DNA]</scope>
    <source>
        <strain evidence="6 7">DSM 100346</strain>
    </source>
</reference>
<proteinExistence type="predicted"/>
<dbReference type="InterPro" id="IPR017438">
    <property type="entry name" value="ATP-NAD_kinase_N"/>
</dbReference>
<dbReference type="Gene3D" id="3.40.50.10330">
    <property type="entry name" value="Probable inorganic polyphosphate/atp-NAD kinase, domain 1"/>
    <property type="match status" value="1"/>
</dbReference>
<gene>
    <name evidence="6" type="ORF">CLV98_101644</name>
</gene>
<name>A0A316AUT4_9BACT</name>
<dbReference type="InterPro" id="IPR001206">
    <property type="entry name" value="Diacylglycerol_kinase_cat_dom"/>
</dbReference>
<dbReference type="GO" id="GO:0005524">
    <property type="term" value="F:ATP binding"/>
    <property type="evidence" value="ECO:0007669"/>
    <property type="project" value="UniProtKB-KW"/>
</dbReference>
<evidence type="ECO:0000259" key="5">
    <source>
        <dbReference type="PROSITE" id="PS50146"/>
    </source>
</evidence>
<dbReference type="Pfam" id="PF00781">
    <property type="entry name" value="DAGK_cat"/>
    <property type="match status" value="1"/>
</dbReference>
<dbReference type="PROSITE" id="PS50146">
    <property type="entry name" value="DAGK"/>
    <property type="match status" value="1"/>
</dbReference>
<dbReference type="SUPFAM" id="SSF111331">
    <property type="entry name" value="NAD kinase/diacylglycerol kinase-like"/>
    <property type="match status" value="1"/>
</dbReference>
<sequence>MAIVQIFHNPGAGTEDHSKKWLIQTLEEQGFSCVYRSTNNKNWQKLDSEADFIVLAGGDGTVRKVTAELLNRKLIEKKYPIALHPLGTANNIALTLGLNDCLKKLSDNWWKGDVKSFDIGLVEGLDRPAFFLESLGFGLFPKLLKELASEDRPTHETPKEEIRYILKVLHRLAETYEPKECHVEIDGEDHSGEYLWVEVMNTPYMGSNLQMAPNADPGDGCLEVVMIEAKHRKELLKYLAAKIIGNEPQWNPPFKQAHRVRIAYNSPHLHIDDQYLKLQKFSELKIHIQKGILDFIVPA</sequence>
<accession>A0A316AUT4</accession>
<dbReference type="InterPro" id="IPR050187">
    <property type="entry name" value="Lipid_Phosphate_FormReg"/>
</dbReference>
<evidence type="ECO:0000313" key="6">
    <source>
        <dbReference type="EMBL" id="PWJ60460.1"/>
    </source>
</evidence>
<evidence type="ECO:0000256" key="2">
    <source>
        <dbReference type="ARBA" id="ARBA00022741"/>
    </source>
</evidence>
<dbReference type="GO" id="GO:0016301">
    <property type="term" value="F:kinase activity"/>
    <property type="evidence" value="ECO:0007669"/>
    <property type="project" value="UniProtKB-KW"/>
</dbReference>
<keyword evidence="2" id="KW-0547">Nucleotide-binding</keyword>
<keyword evidence="1" id="KW-0808">Transferase</keyword>
<comment type="caution">
    <text evidence="6">The sequence shown here is derived from an EMBL/GenBank/DDBJ whole genome shotgun (WGS) entry which is preliminary data.</text>
</comment>
<dbReference type="PANTHER" id="PTHR12358:SF54">
    <property type="entry name" value="SPHINGOSINE KINASE RELATED PROTEIN"/>
    <property type="match status" value="1"/>
</dbReference>
<dbReference type="Proteomes" id="UP000245880">
    <property type="component" value="Unassembled WGS sequence"/>
</dbReference>
<dbReference type="InterPro" id="IPR016064">
    <property type="entry name" value="NAD/diacylglycerol_kinase_sf"/>
</dbReference>
<dbReference type="EMBL" id="QGDT01000001">
    <property type="protein sequence ID" value="PWJ60460.1"/>
    <property type="molecule type" value="Genomic_DNA"/>
</dbReference>
<feature type="domain" description="DAGKc" evidence="5">
    <location>
        <begin position="1"/>
        <end position="128"/>
    </location>
</feature>